<dbReference type="PANTHER" id="PTHR45006">
    <property type="entry name" value="DNAJ-LIKE PROTEIN 1"/>
    <property type="match status" value="1"/>
</dbReference>
<feature type="compositionally biased region" description="Basic and acidic residues" evidence="1">
    <location>
        <begin position="412"/>
        <end position="422"/>
    </location>
</feature>
<evidence type="ECO:0000313" key="3">
    <source>
        <dbReference type="EMBL" id="KDQ13000.1"/>
    </source>
</evidence>
<dbReference type="CDD" id="cd06257">
    <property type="entry name" value="DnaJ"/>
    <property type="match status" value="1"/>
</dbReference>
<organism evidence="3 4">
    <name type="scientific">Botryobasidium botryosum (strain FD-172 SS1)</name>
    <dbReference type="NCBI Taxonomy" id="930990"/>
    <lineage>
        <taxon>Eukaryota</taxon>
        <taxon>Fungi</taxon>
        <taxon>Dikarya</taxon>
        <taxon>Basidiomycota</taxon>
        <taxon>Agaricomycotina</taxon>
        <taxon>Agaricomycetes</taxon>
        <taxon>Cantharellales</taxon>
        <taxon>Botryobasidiaceae</taxon>
        <taxon>Botryobasidium</taxon>
    </lineage>
</organism>
<feature type="region of interest" description="Disordered" evidence="1">
    <location>
        <begin position="130"/>
        <end position="179"/>
    </location>
</feature>
<proteinExistence type="predicted"/>
<dbReference type="HOGENOM" id="CLU_025145_3_1_1"/>
<dbReference type="PRINTS" id="PR00625">
    <property type="entry name" value="JDOMAIN"/>
</dbReference>
<dbReference type="EMBL" id="KL198046">
    <property type="protein sequence ID" value="KDQ13000.1"/>
    <property type="molecule type" value="Genomic_DNA"/>
</dbReference>
<dbReference type="InterPro" id="IPR026894">
    <property type="entry name" value="DnaJ_X"/>
</dbReference>
<dbReference type="InterPro" id="IPR018253">
    <property type="entry name" value="DnaJ_domain_CS"/>
</dbReference>
<name>A0A067ME62_BOTB1</name>
<reference evidence="4" key="1">
    <citation type="journal article" date="2014" name="Proc. Natl. Acad. Sci. U.S.A.">
        <title>Extensive sampling of basidiomycete genomes demonstrates inadequacy of the white-rot/brown-rot paradigm for wood decay fungi.</title>
        <authorList>
            <person name="Riley R."/>
            <person name="Salamov A.A."/>
            <person name="Brown D.W."/>
            <person name="Nagy L.G."/>
            <person name="Floudas D."/>
            <person name="Held B.W."/>
            <person name="Levasseur A."/>
            <person name="Lombard V."/>
            <person name="Morin E."/>
            <person name="Otillar R."/>
            <person name="Lindquist E.A."/>
            <person name="Sun H."/>
            <person name="LaButti K.M."/>
            <person name="Schmutz J."/>
            <person name="Jabbour D."/>
            <person name="Luo H."/>
            <person name="Baker S.E."/>
            <person name="Pisabarro A.G."/>
            <person name="Walton J.D."/>
            <person name="Blanchette R.A."/>
            <person name="Henrissat B."/>
            <person name="Martin F."/>
            <person name="Cullen D."/>
            <person name="Hibbett D.S."/>
            <person name="Grigoriev I.V."/>
        </authorList>
    </citation>
    <scope>NUCLEOTIDE SEQUENCE [LARGE SCALE GENOMIC DNA]</scope>
    <source>
        <strain evidence="4">FD-172 SS1</strain>
    </source>
</reference>
<evidence type="ECO:0000259" key="2">
    <source>
        <dbReference type="PROSITE" id="PS50076"/>
    </source>
</evidence>
<dbReference type="Pfam" id="PF14308">
    <property type="entry name" value="DnaJ-X"/>
    <property type="match status" value="1"/>
</dbReference>
<dbReference type="STRING" id="930990.A0A067ME62"/>
<dbReference type="FunCoup" id="A0A067ME62">
    <property type="interactions" value="331"/>
</dbReference>
<feature type="compositionally biased region" description="Basic and acidic residues" evidence="1">
    <location>
        <begin position="164"/>
        <end position="179"/>
    </location>
</feature>
<dbReference type="InterPro" id="IPR036869">
    <property type="entry name" value="J_dom_sf"/>
</dbReference>
<dbReference type="GO" id="GO:0016558">
    <property type="term" value="P:protein import into peroxisome matrix"/>
    <property type="evidence" value="ECO:0007669"/>
    <property type="project" value="TreeGrafter"/>
</dbReference>
<dbReference type="PANTHER" id="PTHR45006:SF1">
    <property type="entry name" value="DNAJ-LIKE PROTEIN 1"/>
    <property type="match status" value="1"/>
</dbReference>
<dbReference type="OrthoDB" id="552049at2759"/>
<dbReference type="Gene3D" id="1.10.287.110">
    <property type="entry name" value="DnaJ domain"/>
    <property type="match status" value="1"/>
</dbReference>
<dbReference type="Pfam" id="PF00226">
    <property type="entry name" value="DnaJ"/>
    <property type="match status" value="1"/>
</dbReference>
<dbReference type="AlphaFoldDB" id="A0A067ME62"/>
<accession>A0A067ME62</accession>
<keyword evidence="4" id="KW-1185">Reference proteome</keyword>
<protein>
    <recommendedName>
        <fullName evidence="2">J domain-containing protein</fullName>
    </recommendedName>
</protein>
<feature type="compositionally biased region" description="Basic and acidic residues" evidence="1">
    <location>
        <begin position="390"/>
        <end position="399"/>
    </location>
</feature>
<dbReference type="InterPro" id="IPR001623">
    <property type="entry name" value="DnaJ_domain"/>
</dbReference>
<dbReference type="PROSITE" id="PS50076">
    <property type="entry name" value="DNAJ_2"/>
    <property type="match status" value="1"/>
</dbReference>
<dbReference type="PROSITE" id="PS00636">
    <property type="entry name" value="DNAJ_1"/>
    <property type="match status" value="1"/>
</dbReference>
<sequence length="428" mass="47882">MAVVDTEYYDLLGVQPDVNDADLKKAYRKQAIRYHPDKNKAADAEEKFKEISKAYQILADPATRSSYDKYGKNKIETTSAGEDPSAFFASVFGGEAFIDIIGEISLMKEMTTTAEVMMTEDEKEAYEKEKYGVVDGTSQGTPEVNKIGDGKTPERQGSPTGKTAADDKKGRAKLSPEQKAKLRELEEERRKNMEKRVATLADKLKARIEPYVEAKNPGAKTDADTSAWDDKMKAEAEELKYESFGVELLHTIGNIYIIKSTSFLKSRKFLGIPGFFSRLKDKGSMAKDIWKIIGSAMEVQVIMDDMTKLAEKGDATEEDMRQMEMNVTGKILLASWRGTKFEVGHVLREVCDKVLAKEPGVSDSVLFHRANALLTLGVLYKSIQPDESPEERRELERLVAEAAKPKKKSHHGRAEKEKDRAQAQDMVA</sequence>
<evidence type="ECO:0000313" key="4">
    <source>
        <dbReference type="Proteomes" id="UP000027195"/>
    </source>
</evidence>
<evidence type="ECO:0000256" key="1">
    <source>
        <dbReference type="SAM" id="MobiDB-lite"/>
    </source>
</evidence>
<dbReference type="SUPFAM" id="SSF46565">
    <property type="entry name" value="Chaperone J-domain"/>
    <property type="match status" value="1"/>
</dbReference>
<dbReference type="InterPro" id="IPR052814">
    <property type="entry name" value="Peroxisomal_DnaJ"/>
</dbReference>
<gene>
    <name evidence="3" type="ORF">BOTBODRAFT_33876</name>
</gene>
<dbReference type="InParanoid" id="A0A067ME62"/>
<dbReference type="Proteomes" id="UP000027195">
    <property type="component" value="Unassembled WGS sequence"/>
</dbReference>
<feature type="region of interest" description="Disordered" evidence="1">
    <location>
        <begin position="385"/>
        <end position="428"/>
    </location>
</feature>
<dbReference type="GO" id="GO:0005829">
    <property type="term" value="C:cytosol"/>
    <property type="evidence" value="ECO:0007669"/>
    <property type="project" value="TreeGrafter"/>
</dbReference>
<dbReference type="SMART" id="SM00271">
    <property type="entry name" value="DnaJ"/>
    <property type="match status" value="1"/>
</dbReference>
<feature type="domain" description="J" evidence="2">
    <location>
        <begin position="7"/>
        <end position="71"/>
    </location>
</feature>